<dbReference type="EMBL" id="MDTU01000001">
    <property type="protein sequence ID" value="ODN43732.1"/>
    <property type="molecule type" value="Genomic_DNA"/>
</dbReference>
<proteinExistence type="predicted"/>
<evidence type="ECO:0008006" key="4">
    <source>
        <dbReference type="Google" id="ProtNLM"/>
    </source>
</evidence>
<reference evidence="2 3" key="1">
    <citation type="submission" date="2016-08" db="EMBL/GenBank/DDBJ databases">
        <title>Draft genome sequence of Candidatus Piscirickettsia litoralis, from seawater.</title>
        <authorList>
            <person name="Wan X."/>
            <person name="Lee A.J."/>
            <person name="Hou S."/>
            <person name="Donachie S.P."/>
        </authorList>
    </citation>
    <scope>NUCLEOTIDE SEQUENCE [LARGE SCALE GENOMIC DNA]</scope>
    <source>
        <strain evidence="2 3">Y2</strain>
    </source>
</reference>
<protein>
    <recommendedName>
        <fullName evidence="4">MFS transporter</fullName>
    </recommendedName>
</protein>
<keyword evidence="1" id="KW-1133">Transmembrane helix</keyword>
<gene>
    <name evidence="2" type="ORF">BGC07_13535</name>
</gene>
<evidence type="ECO:0000313" key="3">
    <source>
        <dbReference type="Proteomes" id="UP000094329"/>
    </source>
</evidence>
<sequence length="67" mass="7467">MFYAALLILFSTLGQATLVMYLPAFSEVSLAYRITAAQIAQSVTLYLAFFCPWAVYFRKFVGSLLAS</sequence>
<dbReference type="Proteomes" id="UP000094329">
    <property type="component" value="Unassembled WGS sequence"/>
</dbReference>
<evidence type="ECO:0000313" key="2">
    <source>
        <dbReference type="EMBL" id="ODN43732.1"/>
    </source>
</evidence>
<accession>A0ABX3A674</accession>
<keyword evidence="1" id="KW-0812">Transmembrane</keyword>
<organism evidence="2 3">
    <name type="scientific">Piscirickettsia litoralis</name>
    <dbReference type="NCBI Taxonomy" id="1891921"/>
    <lineage>
        <taxon>Bacteria</taxon>
        <taxon>Pseudomonadati</taxon>
        <taxon>Pseudomonadota</taxon>
        <taxon>Gammaproteobacteria</taxon>
        <taxon>Thiotrichales</taxon>
        <taxon>Piscirickettsiaceae</taxon>
        <taxon>Piscirickettsia</taxon>
    </lineage>
</organism>
<keyword evidence="1" id="KW-0472">Membrane</keyword>
<keyword evidence="3" id="KW-1185">Reference proteome</keyword>
<evidence type="ECO:0000256" key="1">
    <source>
        <dbReference type="SAM" id="Phobius"/>
    </source>
</evidence>
<name>A0ABX3A674_9GAMM</name>
<feature type="transmembrane region" description="Helical" evidence="1">
    <location>
        <begin position="32"/>
        <end position="57"/>
    </location>
</feature>
<comment type="caution">
    <text evidence="2">The sequence shown here is derived from an EMBL/GenBank/DDBJ whole genome shotgun (WGS) entry which is preliminary data.</text>
</comment>